<feature type="compositionally biased region" description="Polar residues" evidence="1">
    <location>
        <begin position="75"/>
        <end position="89"/>
    </location>
</feature>
<dbReference type="KEGG" id="fcy:FRACYDRAFT_268024"/>
<reference evidence="2 3" key="1">
    <citation type="submission" date="2016-09" db="EMBL/GenBank/DDBJ databases">
        <title>Extensive genetic diversity and differential bi-allelic expression allows diatom success in the polar Southern Ocean.</title>
        <authorList>
            <consortium name="DOE Joint Genome Institute"/>
            <person name="Mock T."/>
            <person name="Otillar R.P."/>
            <person name="Strauss J."/>
            <person name="Dupont C."/>
            <person name="Frickenhaus S."/>
            <person name="Maumus F."/>
            <person name="Mcmullan M."/>
            <person name="Sanges R."/>
            <person name="Schmutz J."/>
            <person name="Toseland A."/>
            <person name="Valas R."/>
            <person name="Veluchamy A."/>
            <person name="Ward B.J."/>
            <person name="Allen A."/>
            <person name="Barry K."/>
            <person name="Falciatore A."/>
            <person name="Ferrante M."/>
            <person name="Fortunato A.E."/>
            <person name="Gloeckner G."/>
            <person name="Gruber A."/>
            <person name="Hipkin R."/>
            <person name="Janech M."/>
            <person name="Kroth P."/>
            <person name="Leese F."/>
            <person name="Lindquist E."/>
            <person name="Lyon B.R."/>
            <person name="Martin J."/>
            <person name="Mayer C."/>
            <person name="Parker M."/>
            <person name="Quesneville H."/>
            <person name="Raymond J."/>
            <person name="Uhlig C."/>
            <person name="Valentin K.U."/>
            <person name="Worden A.Z."/>
            <person name="Armbrust E.V."/>
            <person name="Bowler C."/>
            <person name="Green B."/>
            <person name="Moulton V."/>
            <person name="Van Oosterhout C."/>
            <person name="Grigoriev I."/>
        </authorList>
    </citation>
    <scope>NUCLEOTIDE SEQUENCE [LARGE SCALE GENOMIC DNA]</scope>
    <source>
        <strain evidence="2 3">CCMP1102</strain>
    </source>
</reference>
<gene>
    <name evidence="2" type="ORF">FRACYDRAFT_268024</name>
</gene>
<dbReference type="Proteomes" id="UP000095751">
    <property type="component" value="Unassembled WGS sequence"/>
</dbReference>
<sequence>MKKENDRLKITMNEEASKAKHMIDILTEECRKAQAKACKFDRDTRTELAVQSEIAKMRLPALASNGDRKSWNEDYMNNSTSKGPSTENYEASLPSAEAFDLIRKQKEEIQEERMMYSETLQEHDDLLALVAQQDLEKCCLREALIEVAGYQVADEAMKRAEEFAVNRYGNALQVVN</sequence>
<organism evidence="2 3">
    <name type="scientific">Fragilariopsis cylindrus CCMP1102</name>
    <dbReference type="NCBI Taxonomy" id="635003"/>
    <lineage>
        <taxon>Eukaryota</taxon>
        <taxon>Sar</taxon>
        <taxon>Stramenopiles</taxon>
        <taxon>Ochrophyta</taxon>
        <taxon>Bacillariophyta</taxon>
        <taxon>Bacillariophyceae</taxon>
        <taxon>Bacillariophycidae</taxon>
        <taxon>Bacillariales</taxon>
        <taxon>Bacillariaceae</taxon>
        <taxon>Fragilariopsis</taxon>
    </lineage>
</organism>
<dbReference type="AlphaFoldDB" id="A0A1E7FMT3"/>
<evidence type="ECO:0000313" key="3">
    <source>
        <dbReference type="Proteomes" id="UP000095751"/>
    </source>
</evidence>
<keyword evidence="3" id="KW-1185">Reference proteome</keyword>
<accession>A0A1E7FMT3</accession>
<proteinExistence type="predicted"/>
<name>A0A1E7FMT3_9STRA</name>
<evidence type="ECO:0000313" key="2">
    <source>
        <dbReference type="EMBL" id="OEU19446.1"/>
    </source>
</evidence>
<evidence type="ECO:0000256" key="1">
    <source>
        <dbReference type="SAM" id="MobiDB-lite"/>
    </source>
</evidence>
<protein>
    <submittedName>
        <fullName evidence="2">Uncharacterized protein</fullName>
    </submittedName>
</protein>
<dbReference type="InParanoid" id="A0A1E7FMT3"/>
<dbReference type="EMBL" id="KV784355">
    <property type="protein sequence ID" value="OEU19446.1"/>
    <property type="molecule type" value="Genomic_DNA"/>
</dbReference>
<feature type="region of interest" description="Disordered" evidence="1">
    <location>
        <begin position="65"/>
        <end position="91"/>
    </location>
</feature>
<dbReference type="OrthoDB" id="49586at2759"/>